<evidence type="ECO:0000313" key="1">
    <source>
        <dbReference type="EMBL" id="TRL30768.1"/>
    </source>
</evidence>
<gene>
    <name evidence="1" type="ORF">FM996_15660</name>
</gene>
<name>A0A549SMB3_METSR</name>
<dbReference type="RefSeq" id="WP_142863790.1">
    <property type="nucleotide sequence ID" value="NZ_VJMF01000065.1"/>
</dbReference>
<dbReference type="Proteomes" id="UP000316781">
    <property type="component" value="Unassembled WGS sequence"/>
</dbReference>
<dbReference type="AlphaFoldDB" id="A0A549SMB3"/>
<comment type="caution">
    <text evidence="1">The sequence shown here is derived from an EMBL/GenBank/DDBJ whole genome shotgun (WGS) entry which is preliminary data.</text>
</comment>
<protein>
    <submittedName>
        <fullName evidence="1">Uncharacterized protein</fullName>
    </submittedName>
</protein>
<dbReference type="EMBL" id="VJMF01000065">
    <property type="protein sequence ID" value="TRL30768.1"/>
    <property type="molecule type" value="Genomic_DNA"/>
</dbReference>
<accession>A0A549SMB3</accession>
<evidence type="ECO:0000313" key="2">
    <source>
        <dbReference type="Proteomes" id="UP000316781"/>
    </source>
</evidence>
<organism evidence="1 2">
    <name type="scientific">Methylosinus sporium</name>
    <dbReference type="NCBI Taxonomy" id="428"/>
    <lineage>
        <taxon>Bacteria</taxon>
        <taxon>Pseudomonadati</taxon>
        <taxon>Pseudomonadota</taxon>
        <taxon>Alphaproteobacteria</taxon>
        <taxon>Hyphomicrobiales</taxon>
        <taxon>Methylocystaceae</taxon>
        <taxon>Methylosinus</taxon>
    </lineage>
</organism>
<proteinExistence type="predicted"/>
<sequence length="175" mass="19219">MENKLLDMFDEGYREAGISPSVRAEAFDDFLTMKSIAAKRTWTFGNGLGANAGAVCMGSHSKELVRNLCVRVDALTLAQLDAVTDLMECSKQEFVLEAVSSAIAKATTNLRVQGLSQPLEQSLRTQLEKAELSYEYSDDAKGGALRYRGEVILNRDSRKHENTVNAVRNLIANGE</sequence>
<reference evidence="1 2" key="1">
    <citation type="submission" date="2019-07" db="EMBL/GenBank/DDBJ databases">
        <title>Ln-dependent methylotrophs.</title>
        <authorList>
            <person name="Tani A."/>
        </authorList>
    </citation>
    <scope>NUCLEOTIDE SEQUENCE [LARGE SCALE GENOMIC DNA]</scope>
    <source>
        <strain evidence="1 2">SM89A</strain>
    </source>
</reference>